<dbReference type="RefSeq" id="WP_367879964.1">
    <property type="nucleotide sequence ID" value="NZ_JBFNXX010000041.1"/>
</dbReference>
<comment type="caution">
    <text evidence="1">The sequence shown here is derived from an EMBL/GenBank/DDBJ whole genome shotgun (WGS) entry which is preliminary data.</text>
</comment>
<dbReference type="Proteomes" id="UP001556098">
    <property type="component" value="Unassembled WGS sequence"/>
</dbReference>
<evidence type="ECO:0000313" key="2">
    <source>
        <dbReference type="Proteomes" id="UP001556098"/>
    </source>
</evidence>
<keyword evidence="2" id="KW-1185">Reference proteome</keyword>
<gene>
    <name evidence="1" type="ORF">AB2B41_21935</name>
</gene>
<sequence>MLEKIKVTYGDAANEDVNRLKSFHKYFGLPLEVKLEAAVRSVFFRQKIPIRDLARLYRKKGFEVKVLALR</sequence>
<name>A0ABV3RTD4_9RHOB</name>
<reference evidence="1 2" key="1">
    <citation type="submission" date="2024-07" db="EMBL/GenBank/DDBJ databases">
        <title>Marimonas sp.nov., isolated from tidal-flat sediment.</title>
        <authorList>
            <person name="Jayan J.N."/>
            <person name="Lee S.S."/>
        </authorList>
    </citation>
    <scope>NUCLEOTIDE SEQUENCE [LARGE SCALE GENOMIC DNA]</scope>
    <source>
        <strain evidence="1 2">MJW-29</strain>
    </source>
</reference>
<evidence type="ECO:0000313" key="1">
    <source>
        <dbReference type="EMBL" id="MEW9922267.1"/>
    </source>
</evidence>
<protein>
    <submittedName>
        <fullName evidence="1">Uncharacterized protein</fullName>
    </submittedName>
</protein>
<proteinExistence type="predicted"/>
<organism evidence="1 2">
    <name type="scientific">Sulfitobacter sediminis</name>
    <dbReference type="NCBI Taxonomy" id="3234186"/>
    <lineage>
        <taxon>Bacteria</taxon>
        <taxon>Pseudomonadati</taxon>
        <taxon>Pseudomonadota</taxon>
        <taxon>Alphaproteobacteria</taxon>
        <taxon>Rhodobacterales</taxon>
        <taxon>Roseobacteraceae</taxon>
        <taxon>Sulfitobacter</taxon>
    </lineage>
</organism>
<accession>A0ABV3RTD4</accession>
<dbReference type="EMBL" id="JBFNXX010000041">
    <property type="protein sequence ID" value="MEW9922267.1"/>
    <property type="molecule type" value="Genomic_DNA"/>
</dbReference>